<dbReference type="Proteomes" id="UP000482960">
    <property type="component" value="Unassembled WGS sequence"/>
</dbReference>
<dbReference type="AlphaFoldDB" id="A0A6V8LE17"/>
<organism evidence="4 5">
    <name type="scientific">Phytohabitans rumicis</name>
    <dbReference type="NCBI Taxonomy" id="1076125"/>
    <lineage>
        <taxon>Bacteria</taxon>
        <taxon>Bacillati</taxon>
        <taxon>Actinomycetota</taxon>
        <taxon>Actinomycetes</taxon>
        <taxon>Micromonosporales</taxon>
        <taxon>Micromonosporaceae</taxon>
    </lineage>
</organism>
<dbReference type="PANTHER" id="PTHR43818">
    <property type="entry name" value="BCDNA.GH03377"/>
    <property type="match status" value="1"/>
</dbReference>
<dbReference type="GO" id="GO:0016491">
    <property type="term" value="F:oxidoreductase activity"/>
    <property type="evidence" value="ECO:0007669"/>
    <property type="project" value="UniProtKB-KW"/>
</dbReference>
<evidence type="ECO:0000313" key="5">
    <source>
        <dbReference type="Proteomes" id="UP000482960"/>
    </source>
</evidence>
<accession>A0A6V8LE17</accession>
<proteinExistence type="predicted"/>
<gene>
    <name evidence="4" type="ORF">Prum_059780</name>
</gene>
<evidence type="ECO:0000259" key="3">
    <source>
        <dbReference type="Pfam" id="PF01408"/>
    </source>
</evidence>
<comment type="caution">
    <text evidence="4">The sequence shown here is derived from an EMBL/GenBank/DDBJ whole genome shotgun (WGS) entry which is preliminary data.</text>
</comment>
<keyword evidence="5" id="KW-1185">Reference proteome</keyword>
<evidence type="ECO:0000256" key="1">
    <source>
        <dbReference type="ARBA" id="ARBA00023002"/>
    </source>
</evidence>
<dbReference type="EMBL" id="BLPG01000001">
    <property type="protein sequence ID" value="GFJ92336.1"/>
    <property type="molecule type" value="Genomic_DNA"/>
</dbReference>
<feature type="compositionally biased region" description="Low complexity" evidence="2">
    <location>
        <begin position="156"/>
        <end position="175"/>
    </location>
</feature>
<feature type="compositionally biased region" description="Basic residues" evidence="2">
    <location>
        <begin position="146"/>
        <end position="155"/>
    </location>
</feature>
<dbReference type="InterPro" id="IPR050463">
    <property type="entry name" value="Gfo/Idh/MocA_oxidrdct_glycsds"/>
</dbReference>
<dbReference type="InterPro" id="IPR000683">
    <property type="entry name" value="Gfo/Idh/MocA-like_OxRdtase_N"/>
</dbReference>
<evidence type="ECO:0000256" key="2">
    <source>
        <dbReference type="SAM" id="MobiDB-lite"/>
    </source>
</evidence>
<keyword evidence="1" id="KW-0560">Oxidoreductase</keyword>
<protein>
    <recommendedName>
        <fullName evidence="3">Gfo/Idh/MocA-like oxidoreductase N-terminal domain-containing protein</fullName>
    </recommendedName>
</protein>
<reference evidence="4 5" key="2">
    <citation type="submission" date="2020-03" db="EMBL/GenBank/DDBJ databases">
        <authorList>
            <person name="Ichikawa N."/>
            <person name="Kimura A."/>
            <person name="Kitahashi Y."/>
            <person name="Uohara A."/>
        </authorList>
    </citation>
    <scope>NUCLEOTIDE SEQUENCE [LARGE SCALE GENOMIC DNA]</scope>
    <source>
        <strain evidence="4 5">NBRC 108638</strain>
    </source>
</reference>
<dbReference type="RefSeq" id="WP_246278144.1">
    <property type="nucleotide sequence ID" value="NZ_BLPG01000001.1"/>
</dbReference>
<dbReference type="PANTHER" id="PTHR43818:SF11">
    <property type="entry name" value="BCDNA.GH03377"/>
    <property type="match status" value="1"/>
</dbReference>
<feature type="region of interest" description="Disordered" evidence="2">
    <location>
        <begin position="123"/>
        <end position="175"/>
    </location>
</feature>
<dbReference type="SUPFAM" id="SSF51735">
    <property type="entry name" value="NAD(P)-binding Rossmann-fold domains"/>
    <property type="match status" value="1"/>
</dbReference>
<dbReference type="Pfam" id="PF01408">
    <property type="entry name" value="GFO_IDH_MocA"/>
    <property type="match status" value="1"/>
</dbReference>
<sequence>MGEQVGVGIVGCGNISQQYLATLRRLPSLRLCAVSDLDRSLAEAVANTHDGVRAVGVEELCGAAEVDVVLNLTVPAAHASVALGAIAAGKHVYGEKPLAVTTQAAGDVLRAASTAGVRVGCAPTRSSAPAYRRRAGPSTTATSAPRSRRPPRWSRRATSAGTPTRTSTTRSAAAR</sequence>
<dbReference type="InterPro" id="IPR036291">
    <property type="entry name" value="NAD(P)-bd_dom_sf"/>
</dbReference>
<name>A0A6V8LE17_9ACTN</name>
<dbReference type="Gene3D" id="3.40.50.720">
    <property type="entry name" value="NAD(P)-binding Rossmann-like Domain"/>
    <property type="match status" value="1"/>
</dbReference>
<evidence type="ECO:0000313" key="4">
    <source>
        <dbReference type="EMBL" id="GFJ92336.1"/>
    </source>
</evidence>
<dbReference type="GO" id="GO:0000166">
    <property type="term" value="F:nucleotide binding"/>
    <property type="evidence" value="ECO:0007669"/>
    <property type="project" value="InterPro"/>
</dbReference>
<feature type="domain" description="Gfo/Idh/MocA-like oxidoreductase N-terminal" evidence="3">
    <location>
        <begin position="6"/>
        <end position="120"/>
    </location>
</feature>
<reference evidence="4 5" key="1">
    <citation type="submission" date="2020-03" db="EMBL/GenBank/DDBJ databases">
        <title>Whole genome shotgun sequence of Phytohabitans rumicis NBRC 108638.</title>
        <authorList>
            <person name="Komaki H."/>
            <person name="Tamura T."/>
        </authorList>
    </citation>
    <scope>NUCLEOTIDE SEQUENCE [LARGE SCALE GENOMIC DNA]</scope>
    <source>
        <strain evidence="4 5">NBRC 108638</strain>
    </source>
</reference>
<feature type="compositionally biased region" description="Low complexity" evidence="2">
    <location>
        <begin position="136"/>
        <end position="145"/>
    </location>
</feature>